<organism evidence="8 9">
    <name type="scientific">Luminiphilus syltensis NOR5-1B</name>
    <dbReference type="NCBI Taxonomy" id="565045"/>
    <lineage>
        <taxon>Bacteria</taxon>
        <taxon>Pseudomonadati</taxon>
        <taxon>Pseudomonadota</taxon>
        <taxon>Gammaproteobacteria</taxon>
        <taxon>Cellvibrionales</taxon>
        <taxon>Halieaceae</taxon>
        <taxon>Luminiphilus</taxon>
    </lineage>
</organism>
<dbReference type="GO" id="GO:0008831">
    <property type="term" value="F:dTDP-4-dehydrorhamnose reductase activity"/>
    <property type="evidence" value="ECO:0007669"/>
    <property type="project" value="UniProtKB-EC"/>
</dbReference>
<comment type="cofactor">
    <cofactor evidence="6">
        <name>Mg(2+)</name>
        <dbReference type="ChEBI" id="CHEBI:18420"/>
    </cofactor>
    <text evidence="6">Binds 1 Mg(2+) ion per monomer.</text>
</comment>
<evidence type="ECO:0000259" key="7">
    <source>
        <dbReference type="Pfam" id="PF04321"/>
    </source>
</evidence>
<keyword evidence="9" id="KW-1185">Reference proteome</keyword>
<evidence type="ECO:0000256" key="4">
    <source>
        <dbReference type="ARBA" id="ARBA00017099"/>
    </source>
</evidence>
<dbReference type="EC" id="1.1.1.133" evidence="3 6"/>
<dbReference type="SUPFAM" id="SSF51735">
    <property type="entry name" value="NAD(P)-binding Rossmann-fold domains"/>
    <property type="match status" value="1"/>
</dbReference>
<dbReference type="PANTHER" id="PTHR10491:SF4">
    <property type="entry name" value="METHIONINE ADENOSYLTRANSFERASE 2 SUBUNIT BETA"/>
    <property type="match status" value="1"/>
</dbReference>
<keyword evidence="6" id="KW-0521">NADP</keyword>
<evidence type="ECO:0000256" key="5">
    <source>
        <dbReference type="ARBA" id="ARBA00048200"/>
    </source>
</evidence>
<evidence type="ECO:0000256" key="2">
    <source>
        <dbReference type="ARBA" id="ARBA00010944"/>
    </source>
</evidence>
<dbReference type="Pfam" id="PF04321">
    <property type="entry name" value="RmlD_sub_bind"/>
    <property type="match status" value="1"/>
</dbReference>
<sequence length="301" mass="32537">MSTVPTVLLLGANGQLGSELQFTKPGDTELIACARTDLDIADTDALQRAFTRYRFQSVINASAYTAVDAAETEREAAHAVNTKGPARLADLCAAHGVRLLHISTDFIFDGMKGSPYRIDDTPNPLGHYGVTKLAGERAVLGSGADALVVRTGWVYSAQGSNFVRTMLRLMAERDRLSVVEDQVGTPTWARGLANVCWTLLADPGAYGCYHWSDAGACSWYDFAVAIADEASRIGLLDRAPAIVPIPSSDYPTPARRPAYSVLDKTGTRERLNYPGVHWREALRSMLLEVPHSSNGQESGHG</sequence>
<dbReference type="UniPathway" id="UPA00124"/>
<dbReference type="AlphaFoldDB" id="B8KUL0"/>
<dbReference type="UniPathway" id="UPA00281"/>
<evidence type="ECO:0000313" key="8">
    <source>
        <dbReference type="EMBL" id="EED36653.1"/>
    </source>
</evidence>
<proteinExistence type="inferred from homology"/>
<dbReference type="STRING" id="565045.NOR51B_2605"/>
<dbReference type="CDD" id="cd05254">
    <property type="entry name" value="dTDP_HR_like_SDR_e"/>
    <property type="match status" value="1"/>
</dbReference>
<dbReference type="eggNOG" id="COG1091">
    <property type="taxonomic scope" value="Bacteria"/>
</dbReference>
<dbReference type="GO" id="GO:0019305">
    <property type="term" value="P:dTDP-rhamnose biosynthetic process"/>
    <property type="evidence" value="ECO:0007669"/>
    <property type="project" value="UniProtKB-UniPathway"/>
</dbReference>
<name>B8KUL0_9GAMM</name>
<dbReference type="RefSeq" id="WP_009021396.1">
    <property type="nucleotide sequence ID" value="NZ_DS999411.1"/>
</dbReference>
<comment type="catalytic activity">
    <reaction evidence="5 6">
        <text>dTDP-beta-L-rhamnose + NADP(+) = dTDP-4-dehydro-beta-L-rhamnose + NADPH + H(+)</text>
        <dbReference type="Rhea" id="RHEA:21796"/>
        <dbReference type="ChEBI" id="CHEBI:15378"/>
        <dbReference type="ChEBI" id="CHEBI:57510"/>
        <dbReference type="ChEBI" id="CHEBI:57783"/>
        <dbReference type="ChEBI" id="CHEBI:58349"/>
        <dbReference type="ChEBI" id="CHEBI:62830"/>
        <dbReference type="EC" id="1.1.1.133"/>
    </reaction>
</comment>
<dbReference type="HOGENOM" id="CLU_045518_1_2_6"/>
<comment type="pathway">
    <text evidence="1 6">Carbohydrate biosynthesis; dTDP-L-rhamnose biosynthesis.</text>
</comment>
<dbReference type="Gene3D" id="3.40.50.720">
    <property type="entry name" value="NAD(P)-binding Rossmann-like Domain"/>
    <property type="match status" value="1"/>
</dbReference>
<dbReference type="InterPro" id="IPR005913">
    <property type="entry name" value="dTDP_dehydrorham_reduct"/>
</dbReference>
<accession>B8KUL0</accession>
<evidence type="ECO:0000313" key="9">
    <source>
        <dbReference type="Proteomes" id="UP000004699"/>
    </source>
</evidence>
<evidence type="ECO:0000256" key="3">
    <source>
        <dbReference type="ARBA" id="ARBA00012929"/>
    </source>
</evidence>
<evidence type="ECO:0000256" key="1">
    <source>
        <dbReference type="ARBA" id="ARBA00004781"/>
    </source>
</evidence>
<dbReference type="PANTHER" id="PTHR10491">
    <property type="entry name" value="DTDP-4-DEHYDRORHAMNOSE REDUCTASE"/>
    <property type="match status" value="1"/>
</dbReference>
<comment type="similarity">
    <text evidence="2 6">Belongs to the dTDP-4-dehydrorhamnose reductase family.</text>
</comment>
<keyword evidence="6 8" id="KW-0560">Oxidoreductase</keyword>
<gene>
    <name evidence="8" type="primary">rfbD</name>
    <name evidence="8" type="ORF">NOR51B_2605</name>
</gene>
<dbReference type="NCBIfam" id="TIGR01214">
    <property type="entry name" value="rmlD"/>
    <property type="match status" value="1"/>
</dbReference>
<evidence type="ECO:0000256" key="6">
    <source>
        <dbReference type="RuleBase" id="RU364082"/>
    </source>
</evidence>
<protein>
    <recommendedName>
        <fullName evidence="4 6">dTDP-4-dehydrorhamnose reductase</fullName>
        <ecNumber evidence="3 6">1.1.1.133</ecNumber>
    </recommendedName>
</protein>
<dbReference type="EMBL" id="DS999411">
    <property type="protein sequence ID" value="EED36653.1"/>
    <property type="molecule type" value="Genomic_DNA"/>
</dbReference>
<dbReference type="InterPro" id="IPR029903">
    <property type="entry name" value="RmlD-like-bd"/>
</dbReference>
<reference evidence="9" key="1">
    <citation type="journal article" date="2013" name="BMC Microbiol.">
        <title>Taxonomy and evolution of bacteriochlorophyll a-containing members of the OM60/NOR5 clade of marine gammaproteobacteria: description of Luminiphilus syltensis gen. nov., sp. nov., reclassification of Haliea rubra as Pseudohaliea rubra gen. nov., comb. nov., and emendation of Chromatocurvus halotolerans.</title>
        <authorList>
            <person name="Spring S."/>
            <person name="Riedel T."/>
            <person name="Sproer C."/>
            <person name="Yan S."/>
            <person name="Harder J."/>
            <person name="Fuchs B.M."/>
        </authorList>
    </citation>
    <scope>NUCLEOTIDE SEQUENCE [LARGE SCALE GENOMIC DNA]</scope>
    <source>
        <strain evidence="9">NOR51-B</strain>
    </source>
</reference>
<dbReference type="GO" id="GO:0009243">
    <property type="term" value="P:O antigen biosynthetic process"/>
    <property type="evidence" value="ECO:0007669"/>
    <property type="project" value="UniProtKB-UniPathway"/>
</dbReference>
<dbReference type="GO" id="GO:0005829">
    <property type="term" value="C:cytosol"/>
    <property type="evidence" value="ECO:0007669"/>
    <property type="project" value="TreeGrafter"/>
</dbReference>
<dbReference type="Gene3D" id="3.90.25.10">
    <property type="entry name" value="UDP-galactose 4-epimerase, domain 1"/>
    <property type="match status" value="1"/>
</dbReference>
<comment type="function">
    <text evidence="6">Catalyzes the reduction of dTDP-6-deoxy-L-lyxo-4-hexulose to yield dTDP-L-rhamnose.</text>
</comment>
<feature type="domain" description="RmlD-like substrate binding" evidence="7">
    <location>
        <begin position="6"/>
        <end position="288"/>
    </location>
</feature>
<dbReference type="OrthoDB" id="9803892at2"/>
<dbReference type="InterPro" id="IPR036291">
    <property type="entry name" value="NAD(P)-bd_dom_sf"/>
</dbReference>
<dbReference type="Proteomes" id="UP000004699">
    <property type="component" value="Unassembled WGS sequence"/>
</dbReference>